<proteinExistence type="inferred from homology"/>
<dbReference type="AlphaFoldDB" id="A0A369T7W5"/>
<sequence>MARIAVGGFQHETNTFAPAKATFADFERAGAWPGLVRGRALLEGVRGINLPIAGFIEEARRLGHEVLPLSWAQATPSAHVTSDAFARILNQILEDLSTQVDLDGVYLDLHGAMVTEHLHDGEAVILEQVRALVGNGLPLVASLDLHANVSPEMVKRADALISFRTYPHVDMAETGARAARHLDFLLAGGKAQHRALRQLPFLLPLTGGCTLVEPGKAVYAELEALEGRNGVAALSFNCGFPPADIPNAGPSVIAYGASETAASNAADALADFVLAREAEFAADIFTAEAAVAEARRIARYADAPVVLADTQDNPGAGGEGDTTGLLEELVRQDAERAVVAMLHDPAAACAAHAAGRGQCLDLELGNASGWAGQQPFRTVVKVEALGDGSIVGTGPFYKGAHIELGPMALLRIADSDVRVVIASRKMQAADQAVLRHLGVEPRAAGILALKSSVHFRADFQPIAAKVMVAAAPGPNPVDHTCLAYRHLRSGVRLMPNGPTFLGPTHRS</sequence>
<evidence type="ECO:0000313" key="4">
    <source>
        <dbReference type="EMBL" id="RDD61400.1"/>
    </source>
</evidence>
<comment type="cofactor">
    <cofactor evidence="1">
        <name>Zn(2+)</name>
        <dbReference type="ChEBI" id="CHEBI:29105"/>
    </cofactor>
    <text evidence="1">Binds 1 zinc ion per subunit.</text>
</comment>
<dbReference type="EMBL" id="QPMH01000012">
    <property type="protein sequence ID" value="RDD61400.1"/>
    <property type="molecule type" value="Genomic_DNA"/>
</dbReference>
<dbReference type="Proteomes" id="UP000253941">
    <property type="component" value="Unassembled WGS sequence"/>
</dbReference>
<dbReference type="InterPro" id="IPR009197">
    <property type="entry name" value="MlrC"/>
</dbReference>
<dbReference type="GO" id="GO:0008237">
    <property type="term" value="F:metallopeptidase activity"/>
    <property type="evidence" value="ECO:0007669"/>
    <property type="project" value="UniProtKB-KW"/>
</dbReference>
<dbReference type="InterPro" id="IPR015995">
    <property type="entry name" value="MlrC_N"/>
</dbReference>
<dbReference type="InterPro" id="IPR010799">
    <property type="entry name" value="MlrC_C"/>
</dbReference>
<dbReference type="PIRSF" id="PIRSF012702">
    <property type="entry name" value="UCP012702"/>
    <property type="match status" value="1"/>
</dbReference>
<gene>
    <name evidence="4" type="ORF">DRB17_13040</name>
</gene>
<dbReference type="Pfam" id="PF07364">
    <property type="entry name" value="DUF1485"/>
    <property type="match status" value="1"/>
</dbReference>
<reference evidence="4 5" key="1">
    <citation type="submission" date="2018-07" db="EMBL/GenBank/DDBJ databases">
        <title>Venubactetium sediminum gen. nov., sp. nov., isolated from a marine solar saltern.</title>
        <authorList>
            <person name="Wang S."/>
        </authorList>
    </citation>
    <scope>NUCLEOTIDE SEQUENCE [LARGE SCALE GENOMIC DNA]</scope>
    <source>
        <strain evidence="4 5">WD2A32</strain>
    </source>
</reference>
<keyword evidence="1" id="KW-0479">Metal-binding</keyword>
<dbReference type="Pfam" id="PF07171">
    <property type="entry name" value="MlrC_C"/>
    <property type="match status" value="1"/>
</dbReference>
<dbReference type="RefSeq" id="WP_114582652.1">
    <property type="nucleotide sequence ID" value="NZ_QPMH01000012.1"/>
</dbReference>
<evidence type="ECO:0000259" key="3">
    <source>
        <dbReference type="Pfam" id="PF07364"/>
    </source>
</evidence>
<evidence type="ECO:0000256" key="1">
    <source>
        <dbReference type="PIRNR" id="PIRNR012702"/>
    </source>
</evidence>
<name>A0A369T7W5_9PROT</name>
<evidence type="ECO:0000259" key="2">
    <source>
        <dbReference type="Pfam" id="PF07171"/>
    </source>
</evidence>
<comment type="caution">
    <text evidence="4">The sequence shown here is derived from an EMBL/GenBank/DDBJ whole genome shotgun (WGS) entry which is preliminary data.</text>
</comment>
<feature type="domain" description="Microcystin LR degradation protein MlrC C-terminal" evidence="2">
    <location>
        <begin position="307"/>
        <end position="486"/>
    </location>
</feature>
<protein>
    <recommendedName>
        <fullName evidence="1">Microcystinase C</fullName>
        <shortName evidence="1">MlrC</shortName>
    </recommendedName>
</protein>
<comment type="function">
    <text evidence="1">Involved in peptidolytic degradation of cyclic heptapeptide hepatotoxin microcystin (MC).</text>
</comment>
<keyword evidence="1" id="KW-0482">Metalloprotease</keyword>
<feature type="domain" description="Microcystin LR degradation protein MlrC N-terminal" evidence="3">
    <location>
        <begin position="3"/>
        <end position="294"/>
    </location>
</feature>
<dbReference type="GO" id="GO:0006508">
    <property type="term" value="P:proteolysis"/>
    <property type="evidence" value="ECO:0007669"/>
    <property type="project" value="UniProtKB-KW"/>
</dbReference>
<evidence type="ECO:0000313" key="5">
    <source>
        <dbReference type="Proteomes" id="UP000253941"/>
    </source>
</evidence>
<comment type="similarity">
    <text evidence="1">Belongs to the peptidase M81 family.</text>
</comment>
<keyword evidence="5" id="KW-1185">Reference proteome</keyword>
<keyword evidence="1" id="KW-0645">Protease</keyword>
<organism evidence="4 5">
    <name type="scientific">Ferruginivarius sediminum</name>
    <dbReference type="NCBI Taxonomy" id="2661937"/>
    <lineage>
        <taxon>Bacteria</taxon>
        <taxon>Pseudomonadati</taxon>
        <taxon>Pseudomonadota</taxon>
        <taxon>Alphaproteobacteria</taxon>
        <taxon>Rhodospirillales</taxon>
        <taxon>Rhodospirillaceae</taxon>
        <taxon>Ferruginivarius</taxon>
    </lineage>
</organism>
<accession>A0A369T7W5</accession>
<dbReference type="GO" id="GO:0046872">
    <property type="term" value="F:metal ion binding"/>
    <property type="evidence" value="ECO:0007669"/>
    <property type="project" value="UniProtKB-KW"/>
</dbReference>
<keyword evidence="1" id="KW-0378">Hydrolase</keyword>